<dbReference type="EMBL" id="LAZR01014025">
    <property type="protein sequence ID" value="KKM19288.1"/>
    <property type="molecule type" value="Genomic_DNA"/>
</dbReference>
<sequence length="72" mass="7433">MLMEALAPFAKAASIPESATWRAFRRGVGVVVTAEWAYGAPGAVPALEVDLIGGIPVLKEAPKGPEGEQNGD</sequence>
<accession>A0A0F9KAZ0</accession>
<reference evidence="1" key="1">
    <citation type="journal article" date="2015" name="Nature">
        <title>Complex archaea that bridge the gap between prokaryotes and eukaryotes.</title>
        <authorList>
            <person name="Spang A."/>
            <person name="Saw J.H."/>
            <person name="Jorgensen S.L."/>
            <person name="Zaremba-Niedzwiedzka K."/>
            <person name="Martijn J."/>
            <person name="Lind A.E."/>
            <person name="van Eijk R."/>
            <person name="Schleper C."/>
            <person name="Guy L."/>
            <person name="Ettema T.J."/>
        </authorList>
    </citation>
    <scope>NUCLEOTIDE SEQUENCE</scope>
</reference>
<dbReference type="AlphaFoldDB" id="A0A0F9KAZ0"/>
<comment type="caution">
    <text evidence="1">The sequence shown here is derived from an EMBL/GenBank/DDBJ whole genome shotgun (WGS) entry which is preliminary data.</text>
</comment>
<name>A0A0F9KAZ0_9ZZZZ</name>
<protein>
    <submittedName>
        <fullName evidence="1">Uncharacterized protein</fullName>
    </submittedName>
</protein>
<organism evidence="1">
    <name type="scientific">marine sediment metagenome</name>
    <dbReference type="NCBI Taxonomy" id="412755"/>
    <lineage>
        <taxon>unclassified sequences</taxon>
        <taxon>metagenomes</taxon>
        <taxon>ecological metagenomes</taxon>
    </lineage>
</organism>
<proteinExistence type="predicted"/>
<gene>
    <name evidence="1" type="ORF">LCGC14_1657160</name>
</gene>
<evidence type="ECO:0000313" key="1">
    <source>
        <dbReference type="EMBL" id="KKM19288.1"/>
    </source>
</evidence>